<evidence type="ECO:0000256" key="9">
    <source>
        <dbReference type="ARBA" id="ARBA00023295"/>
    </source>
</evidence>
<evidence type="ECO:0000259" key="16">
    <source>
        <dbReference type="SMART" id="SM00642"/>
    </source>
</evidence>
<comment type="caution">
    <text evidence="17">The sequence shown here is derived from an EMBL/GenBank/DDBJ whole genome shotgun (WGS) entry which is preliminary data.</text>
</comment>
<comment type="catalytic activity">
    <reaction evidence="12 14">
        <text>hydrolysis of (1-&gt;4)-alpha-D-glucosidic linkage in 4-alpha-D-[(1-&gt;4)-alpha-D-glucanosyl]n trehalose to yield trehalose and (1-&gt;4)-alpha-D-glucan.</text>
        <dbReference type="EC" id="3.2.1.141"/>
    </reaction>
</comment>
<evidence type="ECO:0000256" key="8">
    <source>
        <dbReference type="ARBA" id="ARBA00023277"/>
    </source>
</evidence>
<dbReference type="SUPFAM" id="SSF51445">
    <property type="entry name" value="(Trans)glycosidases"/>
    <property type="match status" value="1"/>
</dbReference>
<dbReference type="RefSeq" id="WP_188716005.1">
    <property type="nucleotide sequence ID" value="NZ_BMIV01000012.1"/>
</dbReference>
<dbReference type="SMART" id="SM00642">
    <property type="entry name" value="Aamy"/>
    <property type="match status" value="1"/>
</dbReference>
<feature type="domain" description="Glycosyl hydrolase family 13 catalytic" evidence="16">
    <location>
        <begin position="115"/>
        <end position="458"/>
    </location>
</feature>
<feature type="region of interest" description="Disordered" evidence="15">
    <location>
        <begin position="73"/>
        <end position="94"/>
    </location>
</feature>
<evidence type="ECO:0000256" key="13">
    <source>
        <dbReference type="NCBIfam" id="TIGR02402"/>
    </source>
</evidence>
<dbReference type="EC" id="3.2.1.141" evidence="4 13"/>
<dbReference type="InterPro" id="IPR013783">
    <property type="entry name" value="Ig-like_fold"/>
</dbReference>
<dbReference type="InterPro" id="IPR012768">
    <property type="entry name" value="Trehalose_TreZ"/>
</dbReference>
<dbReference type="InterPro" id="IPR044901">
    <property type="entry name" value="Trehalose_TreZ_E-set_sf"/>
</dbReference>
<gene>
    <name evidence="17" type="ORF">GCM10011402_29690</name>
</gene>
<reference evidence="18" key="1">
    <citation type="journal article" date="2019" name="Int. J. Syst. Evol. Microbiol.">
        <title>The Global Catalogue of Microorganisms (GCM) 10K type strain sequencing project: providing services to taxonomists for standard genome sequencing and annotation.</title>
        <authorList>
            <consortium name="The Broad Institute Genomics Platform"/>
            <consortium name="The Broad Institute Genome Sequencing Center for Infectious Disease"/>
            <person name="Wu L."/>
            <person name="Ma J."/>
        </authorList>
    </citation>
    <scope>NUCLEOTIDE SEQUENCE [LARGE SCALE GENOMIC DNA]</scope>
    <source>
        <strain evidence="18">CGMCC 1.15419</strain>
    </source>
</reference>
<evidence type="ECO:0000256" key="1">
    <source>
        <dbReference type="ARBA" id="ARBA00004496"/>
    </source>
</evidence>
<keyword evidence="18" id="KW-1185">Reference proteome</keyword>
<organism evidence="17 18">
    <name type="scientific">Paracoccus acridae</name>
    <dbReference type="NCBI Taxonomy" id="1795310"/>
    <lineage>
        <taxon>Bacteria</taxon>
        <taxon>Pseudomonadati</taxon>
        <taxon>Pseudomonadota</taxon>
        <taxon>Alphaproteobacteria</taxon>
        <taxon>Rhodobacterales</taxon>
        <taxon>Paracoccaceae</taxon>
        <taxon>Paracoccus</taxon>
    </lineage>
</organism>
<evidence type="ECO:0000313" key="17">
    <source>
        <dbReference type="EMBL" id="GGF75081.1"/>
    </source>
</evidence>
<evidence type="ECO:0000256" key="4">
    <source>
        <dbReference type="ARBA" id="ARBA00012268"/>
    </source>
</evidence>
<dbReference type="InterPro" id="IPR017853">
    <property type="entry name" value="GH"/>
</dbReference>
<dbReference type="CDD" id="cd11325">
    <property type="entry name" value="AmyAc_GTHase"/>
    <property type="match status" value="1"/>
</dbReference>
<comment type="similarity">
    <text evidence="3 14">Belongs to the glycosyl hydrolase 13 family.</text>
</comment>
<evidence type="ECO:0000313" key="18">
    <source>
        <dbReference type="Proteomes" id="UP000640509"/>
    </source>
</evidence>
<evidence type="ECO:0000256" key="3">
    <source>
        <dbReference type="ARBA" id="ARBA00008061"/>
    </source>
</evidence>
<evidence type="ECO:0000256" key="5">
    <source>
        <dbReference type="ARBA" id="ARBA00015938"/>
    </source>
</evidence>
<dbReference type="PIRSF" id="PIRSF006337">
    <property type="entry name" value="Trehalose_TreZ"/>
    <property type="match status" value="1"/>
</dbReference>
<dbReference type="InterPro" id="IPR004193">
    <property type="entry name" value="Glyco_hydro_13_N"/>
</dbReference>
<comment type="subcellular location">
    <subcellularLocation>
        <location evidence="1">Cytoplasm</location>
    </subcellularLocation>
</comment>
<accession>A0ABQ1VKA9</accession>
<keyword evidence="7 14" id="KW-0378">Hydrolase</keyword>
<evidence type="ECO:0000256" key="11">
    <source>
        <dbReference type="ARBA" id="ARBA00033284"/>
    </source>
</evidence>
<dbReference type="SUPFAM" id="SSF81296">
    <property type="entry name" value="E set domains"/>
    <property type="match status" value="1"/>
</dbReference>
<protein>
    <recommendedName>
        <fullName evidence="5 13">Malto-oligosyltrehalose trehalohydrolase</fullName>
        <shortName evidence="14">MTHase</shortName>
        <ecNumber evidence="4 13">3.2.1.141</ecNumber>
    </recommendedName>
    <alternativeName>
        <fullName evidence="11 14">4-alpha-D-((1-&gt;4)-alpha-D-glucano)trehalose trehalohydrolase</fullName>
    </alternativeName>
    <alternativeName>
        <fullName evidence="10 14">Maltooligosyl trehalose trehalohydrolase</fullName>
    </alternativeName>
</protein>
<dbReference type="PANTHER" id="PTHR43651:SF11">
    <property type="entry name" value="MALTO-OLIGOSYLTREHALOSE TREHALOHYDROLASE"/>
    <property type="match status" value="1"/>
</dbReference>
<dbReference type="InterPro" id="IPR014756">
    <property type="entry name" value="Ig_E-set"/>
</dbReference>
<dbReference type="Gene3D" id="3.20.20.80">
    <property type="entry name" value="Glycosidases"/>
    <property type="match status" value="1"/>
</dbReference>
<dbReference type="InterPro" id="IPR006047">
    <property type="entry name" value="GH13_cat_dom"/>
</dbReference>
<dbReference type="NCBIfam" id="TIGR02402">
    <property type="entry name" value="trehalose_TreZ"/>
    <property type="match status" value="1"/>
</dbReference>
<evidence type="ECO:0000256" key="6">
    <source>
        <dbReference type="ARBA" id="ARBA00022490"/>
    </source>
</evidence>
<keyword evidence="9 14" id="KW-0326">Glycosidase</keyword>
<dbReference type="EMBL" id="BMIV01000012">
    <property type="protein sequence ID" value="GGF75081.1"/>
    <property type="molecule type" value="Genomic_DNA"/>
</dbReference>
<evidence type="ECO:0000256" key="14">
    <source>
        <dbReference type="PIRNR" id="PIRNR006337"/>
    </source>
</evidence>
<sequence>MLKSVLPMPIGASLTEEGTFFRVWAPDRRHVKVLLDEPVALEPEGNGYFSALVPGVVAGTRYAFQLDDEDGQWADPASRFQPEGPEGPSEVSDPAFPWTDADWLGLSRRGQVVYEMHVGTFTPEGTWAAAAEHLPRLADLGITVIEMMPVADFFGRFGWGYDGVNLFAPTRLYGRPDDLRRFIDRAHRLGMGVILDVVYNHIGPRGNPLPAFTQRYFTDRYECEWGEAINFDGPDAAPVREYFIQNAAYWIREFHFDGLRLDATQSIFCARTPHVIAEIVQAARDAAHPRQCLIVAENEPQDAALLADPAEGGQGIDAVWNDDFHHSAMVAATGRNPAYYSDHRGTAQEFISAAKHGWLYQGQNYAHQGKRRGEPVLNQPPEAFVTYLQNHDQVANTGSGRRIDRRTSPARLRALTGLMLLMPGTPMLFQGQEFAASTPFFYFADMGKELRGPIANGRAEFLKQFPALATVQMQDRLAPPDEPDTFVNSRLNWAEWDKHVEAVALHRDLLALRRTDLVLAAQGAQGLDGAVLEQGSFLLRFGRGREVRLLLVNLGRDLHKASLPEPLLAPPLGCRWQLAWSSEDPSYGGSGTPEPEIDGAWTLPAEAAVLMAPMVKEERRASGLP</sequence>
<keyword evidence="6" id="KW-0963">Cytoplasm</keyword>
<proteinExistence type="inferred from homology"/>
<keyword evidence="8" id="KW-0119">Carbohydrate metabolism</keyword>
<dbReference type="Gene3D" id="1.10.10.760">
    <property type="entry name" value="E-set domains of sugar-utilizing enzymes"/>
    <property type="match status" value="1"/>
</dbReference>
<evidence type="ECO:0000256" key="15">
    <source>
        <dbReference type="SAM" id="MobiDB-lite"/>
    </source>
</evidence>
<name>A0ABQ1VKA9_9RHOB</name>
<evidence type="ECO:0000256" key="2">
    <source>
        <dbReference type="ARBA" id="ARBA00005199"/>
    </source>
</evidence>
<evidence type="ECO:0000256" key="12">
    <source>
        <dbReference type="ARBA" id="ARBA00034013"/>
    </source>
</evidence>
<dbReference type="Pfam" id="PF02922">
    <property type="entry name" value="CBM_48"/>
    <property type="match status" value="1"/>
</dbReference>
<dbReference type="Gene3D" id="2.60.40.10">
    <property type="entry name" value="Immunoglobulins"/>
    <property type="match status" value="1"/>
</dbReference>
<evidence type="ECO:0000256" key="10">
    <source>
        <dbReference type="ARBA" id="ARBA00032057"/>
    </source>
</evidence>
<dbReference type="Proteomes" id="UP000640509">
    <property type="component" value="Unassembled WGS sequence"/>
</dbReference>
<evidence type="ECO:0000256" key="7">
    <source>
        <dbReference type="ARBA" id="ARBA00022801"/>
    </source>
</evidence>
<dbReference type="Pfam" id="PF00128">
    <property type="entry name" value="Alpha-amylase"/>
    <property type="match status" value="1"/>
</dbReference>
<comment type="pathway">
    <text evidence="2 14">Glycan biosynthesis; trehalose biosynthesis.</text>
</comment>
<dbReference type="CDD" id="cd02853">
    <property type="entry name" value="E_set_MTHase_like_N"/>
    <property type="match status" value="1"/>
</dbReference>
<dbReference type="PANTHER" id="PTHR43651">
    <property type="entry name" value="1,4-ALPHA-GLUCAN-BRANCHING ENZYME"/>
    <property type="match status" value="1"/>
</dbReference>